<name>A0A7J7CRW6_TRIWF</name>
<reference evidence="1 2" key="1">
    <citation type="journal article" date="2020" name="Nat. Commun.">
        <title>Genome of Tripterygium wilfordii and identification of cytochrome P450 involved in triptolide biosynthesis.</title>
        <authorList>
            <person name="Tu L."/>
            <person name="Su P."/>
            <person name="Zhang Z."/>
            <person name="Gao L."/>
            <person name="Wang J."/>
            <person name="Hu T."/>
            <person name="Zhou J."/>
            <person name="Zhang Y."/>
            <person name="Zhao Y."/>
            <person name="Liu Y."/>
            <person name="Song Y."/>
            <person name="Tong Y."/>
            <person name="Lu Y."/>
            <person name="Yang J."/>
            <person name="Xu C."/>
            <person name="Jia M."/>
            <person name="Peters R.J."/>
            <person name="Huang L."/>
            <person name="Gao W."/>
        </authorList>
    </citation>
    <scope>NUCLEOTIDE SEQUENCE [LARGE SCALE GENOMIC DNA]</scope>
    <source>
        <strain evidence="2">cv. XIE 37</strain>
        <tissue evidence="1">Leaf</tissue>
    </source>
</reference>
<proteinExistence type="predicted"/>
<dbReference type="InParanoid" id="A0A7J7CRW6"/>
<dbReference type="AlphaFoldDB" id="A0A7J7CRW6"/>
<evidence type="ECO:0000313" key="1">
    <source>
        <dbReference type="EMBL" id="KAF5736830.1"/>
    </source>
</evidence>
<gene>
    <name evidence="1" type="ORF">HS088_TW14G00985</name>
</gene>
<dbReference type="Proteomes" id="UP000593562">
    <property type="component" value="Unassembled WGS sequence"/>
</dbReference>
<accession>A0A7J7CRW6</accession>
<protein>
    <submittedName>
        <fullName evidence="1">Uncharacterized protein</fullName>
    </submittedName>
</protein>
<keyword evidence="2" id="KW-1185">Reference proteome</keyword>
<evidence type="ECO:0000313" key="2">
    <source>
        <dbReference type="Proteomes" id="UP000593562"/>
    </source>
</evidence>
<dbReference type="EMBL" id="JAAARO010000014">
    <property type="protein sequence ID" value="KAF5736830.1"/>
    <property type="molecule type" value="Genomic_DNA"/>
</dbReference>
<sequence>MWGQESLVANDEEKCMEVWDRRRRTAVVQVLCYVVCDISLHHIYYQRQDNDESTSSRGEKRKHSACDREFEKISEAISTVAHGIREGTLRHVRIQREKFLQN</sequence>
<comment type="caution">
    <text evidence="1">The sequence shown here is derived from an EMBL/GenBank/DDBJ whole genome shotgun (WGS) entry which is preliminary data.</text>
</comment>
<organism evidence="1 2">
    <name type="scientific">Tripterygium wilfordii</name>
    <name type="common">Thunder God vine</name>
    <dbReference type="NCBI Taxonomy" id="458696"/>
    <lineage>
        <taxon>Eukaryota</taxon>
        <taxon>Viridiplantae</taxon>
        <taxon>Streptophyta</taxon>
        <taxon>Embryophyta</taxon>
        <taxon>Tracheophyta</taxon>
        <taxon>Spermatophyta</taxon>
        <taxon>Magnoliopsida</taxon>
        <taxon>eudicotyledons</taxon>
        <taxon>Gunneridae</taxon>
        <taxon>Pentapetalae</taxon>
        <taxon>rosids</taxon>
        <taxon>fabids</taxon>
        <taxon>Celastrales</taxon>
        <taxon>Celastraceae</taxon>
        <taxon>Tripterygium</taxon>
    </lineage>
</organism>